<organism evidence="2 3">
    <name type="scientific">Streptococcus dysgalactiae subsp. equisimilis AC-2713</name>
    <dbReference type="NCBI Taxonomy" id="759913"/>
    <lineage>
        <taxon>Bacteria</taxon>
        <taxon>Bacillati</taxon>
        <taxon>Bacillota</taxon>
        <taxon>Bacilli</taxon>
        <taxon>Lactobacillales</taxon>
        <taxon>Streptococcaceae</taxon>
        <taxon>Streptococcus</taxon>
    </lineage>
</organism>
<protein>
    <recommendedName>
        <fullName evidence="4">Cytoplasmic protein</fullName>
    </recommendedName>
</protein>
<sequence>MLHEGRSRKRMTNTQFPLVADGVPIIDTAKQMALYENEDLITNIHGYYQDKDYDDVTKNYQFADQVMSHQSSSSHQRLQTINEGRSYAKEARKKAKQDLKEKRQAYLAKEMTYVPKQVPKTKRPAESVLPKQRPETEMSRFTEKLHQEDYILAELPREYKEPDNPSHQGSAKKNNYDFLKRSQIYNNKETREQREKTIAQELNLSRFEDLE</sequence>
<feature type="region of interest" description="Disordered" evidence="1">
    <location>
        <begin position="119"/>
        <end position="138"/>
    </location>
</feature>
<evidence type="ECO:0000313" key="3">
    <source>
        <dbReference type="Proteomes" id="UP000009215"/>
    </source>
</evidence>
<reference evidence="2 3" key="1">
    <citation type="submission" date="2012-05" db="EMBL/GenBank/DDBJ databases">
        <title>Complete genome sequence of a Streptococcus dysgalactiae subsp. equisimilis strain possessing Lancefield's group A antigen.</title>
        <authorList>
            <person name="Luetticken R."/>
            <person name="Bruellhoff K."/>
            <person name="Van der Linden M."/>
            <person name="Peltroche-Llacsahuanga H."/>
            <person name="Blom J."/>
            <person name="Weber-Lehmann J."/>
            <person name="Ferretti J.J."/>
            <person name="McShan W.M."/>
        </authorList>
    </citation>
    <scope>NUCLEOTIDE SEQUENCE [LARGE SCALE GENOMIC DNA]</scope>
    <source>
        <strain evidence="2 3">AC-2713</strain>
    </source>
</reference>
<name>A0AB33R3N4_STREQ</name>
<dbReference type="Proteomes" id="UP000009215">
    <property type="component" value="Chromosome"/>
</dbReference>
<dbReference type="KEGG" id="sdc:SDSE_0420"/>
<evidence type="ECO:0000313" key="2">
    <source>
        <dbReference type="EMBL" id="CCI61918.1"/>
    </source>
</evidence>
<evidence type="ECO:0008006" key="4">
    <source>
        <dbReference type="Google" id="ProtNLM"/>
    </source>
</evidence>
<dbReference type="AlphaFoldDB" id="A0AB33R3N4"/>
<gene>
    <name evidence="2" type="ORF">SDSE_0420</name>
</gene>
<dbReference type="EMBL" id="HE858529">
    <property type="protein sequence ID" value="CCI61918.1"/>
    <property type="molecule type" value="Genomic_DNA"/>
</dbReference>
<feature type="region of interest" description="Disordered" evidence="1">
    <location>
        <begin position="159"/>
        <end position="196"/>
    </location>
</feature>
<proteinExistence type="predicted"/>
<evidence type="ECO:0000256" key="1">
    <source>
        <dbReference type="SAM" id="MobiDB-lite"/>
    </source>
</evidence>
<accession>A0AB33R3N4</accession>